<name>A0AAV3ZHK2_9GAST</name>
<evidence type="ECO:0000313" key="1">
    <source>
        <dbReference type="EMBL" id="GFN93952.1"/>
    </source>
</evidence>
<accession>A0AAV3ZHK2</accession>
<dbReference type="EMBL" id="BLXT01002376">
    <property type="protein sequence ID" value="GFN93952.1"/>
    <property type="molecule type" value="Genomic_DNA"/>
</dbReference>
<gene>
    <name evidence="1" type="ORF">PoB_002045800</name>
</gene>
<keyword evidence="2" id="KW-1185">Reference proteome</keyword>
<sequence length="102" mass="11560">MFNACHSPSMKSGDLKSQTFEGFENSITLLLSMPIFEFCQFREEPEEIFLPISFGNRPGIISIDSGFLNFQRKRVQTNFTMATMDKVGQGQRKGQGKTKLSK</sequence>
<reference evidence="1 2" key="1">
    <citation type="journal article" date="2021" name="Elife">
        <title>Chloroplast acquisition without the gene transfer in kleptoplastic sea slugs, Plakobranchus ocellatus.</title>
        <authorList>
            <person name="Maeda T."/>
            <person name="Takahashi S."/>
            <person name="Yoshida T."/>
            <person name="Shimamura S."/>
            <person name="Takaki Y."/>
            <person name="Nagai Y."/>
            <person name="Toyoda A."/>
            <person name="Suzuki Y."/>
            <person name="Arimoto A."/>
            <person name="Ishii H."/>
            <person name="Satoh N."/>
            <person name="Nishiyama T."/>
            <person name="Hasebe M."/>
            <person name="Maruyama T."/>
            <person name="Minagawa J."/>
            <person name="Obokata J."/>
            <person name="Shigenobu S."/>
        </authorList>
    </citation>
    <scope>NUCLEOTIDE SEQUENCE [LARGE SCALE GENOMIC DNA]</scope>
</reference>
<protein>
    <submittedName>
        <fullName evidence="1">Uncharacterized protein</fullName>
    </submittedName>
</protein>
<dbReference type="Proteomes" id="UP000735302">
    <property type="component" value="Unassembled WGS sequence"/>
</dbReference>
<comment type="caution">
    <text evidence="1">The sequence shown here is derived from an EMBL/GenBank/DDBJ whole genome shotgun (WGS) entry which is preliminary data.</text>
</comment>
<proteinExistence type="predicted"/>
<organism evidence="1 2">
    <name type="scientific">Plakobranchus ocellatus</name>
    <dbReference type="NCBI Taxonomy" id="259542"/>
    <lineage>
        <taxon>Eukaryota</taxon>
        <taxon>Metazoa</taxon>
        <taxon>Spiralia</taxon>
        <taxon>Lophotrochozoa</taxon>
        <taxon>Mollusca</taxon>
        <taxon>Gastropoda</taxon>
        <taxon>Heterobranchia</taxon>
        <taxon>Euthyneura</taxon>
        <taxon>Panpulmonata</taxon>
        <taxon>Sacoglossa</taxon>
        <taxon>Placobranchoidea</taxon>
        <taxon>Plakobranchidae</taxon>
        <taxon>Plakobranchus</taxon>
    </lineage>
</organism>
<dbReference type="AlphaFoldDB" id="A0AAV3ZHK2"/>
<evidence type="ECO:0000313" key="2">
    <source>
        <dbReference type="Proteomes" id="UP000735302"/>
    </source>
</evidence>